<dbReference type="RefSeq" id="WP_090079263.1">
    <property type="nucleotide sequence ID" value="NZ_FOQT01000002.1"/>
</dbReference>
<reference evidence="4 5" key="1">
    <citation type="submission" date="2016-10" db="EMBL/GenBank/DDBJ databases">
        <authorList>
            <person name="de Groot N.N."/>
        </authorList>
    </citation>
    <scope>NUCLEOTIDE SEQUENCE [LARGE SCALE GENOMIC DNA]</scope>
    <source>
        <strain evidence="4 5">DSM 26000</strain>
    </source>
</reference>
<evidence type="ECO:0000313" key="4">
    <source>
        <dbReference type="EMBL" id="SFI07742.1"/>
    </source>
</evidence>
<dbReference type="InterPro" id="IPR036291">
    <property type="entry name" value="NAD(P)-bd_dom_sf"/>
</dbReference>
<accession>A0A1I3F964</accession>
<protein>
    <submittedName>
        <fullName evidence="4">MFS transporter, DHA1 family, tetracycline resistance protein/uncharacterized oxidoreductase</fullName>
    </submittedName>
</protein>
<dbReference type="Proteomes" id="UP000198931">
    <property type="component" value="Unassembled WGS sequence"/>
</dbReference>
<name>A0A1I3F964_9FLAO</name>
<dbReference type="EMBL" id="FOQT01000002">
    <property type="protein sequence ID" value="SFI07742.1"/>
    <property type="molecule type" value="Genomic_DNA"/>
</dbReference>
<dbReference type="PANTHER" id="PTHR44169">
    <property type="entry name" value="NADPH-DEPENDENT 1-ACYLDIHYDROXYACETONE PHOSPHATE REDUCTASE"/>
    <property type="match status" value="1"/>
</dbReference>
<organism evidence="4 5">
    <name type="scientific">Halpernia frigidisoli</name>
    <dbReference type="NCBI Taxonomy" id="1125876"/>
    <lineage>
        <taxon>Bacteria</taxon>
        <taxon>Pseudomonadati</taxon>
        <taxon>Bacteroidota</taxon>
        <taxon>Flavobacteriia</taxon>
        <taxon>Flavobacteriales</taxon>
        <taxon>Weeksellaceae</taxon>
        <taxon>Chryseobacterium group</taxon>
        <taxon>Halpernia</taxon>
    </lineage>
</organism>
<keyword evidence="5" id="KW-1185">Reference proteome</keyword>
<gene>
    <name evidence="4" type="ORF">SAMN05443292_1229</name>
</gene>
<proteinExistence type="inferred from homology"/>
<evidence type="ECO:0000256" key="2">
    <source>
        <dbReference type="ARBA" id="ARBA00023002"/>
    </source>
</evidence>
<dbReference type="PROSITE" id="PS00061">
    <property type="entry name" value="ADH_SHORT"/>
    <property type="match status" value="1"/>
</dbReference>
<comment type="similarity">
    <text evidence="1 3">Belongs to the short-chain dehydrogenases/reductases (SDR) family.</text>
</comment>
<dbReference type="STRING" id="1125876.SAMN05443292_1229"/>
<evidence type="ECO:0000256" key="1">
    <source>
        <dbReference type="ARBA" id="ARBA00006484"/>
    </source>
</evidence>
<dbReference type="PANTHER" id="PTHR44169:SF6">
    <property type="entry name" value="NADPH-DEPENDENT 1-ACYLDIHYDROXYACETONE PHOSPHATE REDUCTASE"/>
    <property type="match status" value="1"/>
</dbReference>
<dbReference type="GO" id="GO:0016491">
    <property type="term" value="F:oxidoreductase activity"/>
    <property type="evidence" value="ECO:0007669"/>
    <property type="project" value="UniProtKB-KW"/>
</dbReference>
<keyword evidence="2" id="KW-0560">Oxidoreductase</keyword>
<dbReference type="InterPro" id="IPR002347">
    <property type="entry name" value="SDR_fam"/>
</dbReference>
<dbReference type="Pfam" id="PF00106">
    <property type="entry name" value="adh_short"/>
    <property type="match status" value="1"/>
</dbReference>
<evidence type="ECO:0000313" key="5">
    <source>
        <dbReference type="Proteomes" id="UP000198931"/>
    </source>
</evidence>
<dbReference type="PRINTS" id="PR00081">
    <property type="entry name" value="GDHRDH"/>
</dbReference>
<dbReference type="SUPFAM" id="SSF51735">
    <property type="entry name" value="NAD(P)-binding Rossmann-fold domains"/>
    <property type="match status" value="1"/>
</dbReference>
<dbReference type="AlphaFoldDB" id="A0A1I3F964"/>
<dbReference type="InterPro" id="IPR020904">
    <property type="entry name" value="Sc_DH/Rdtase_CS"/>
</dbReference>
<dbReference type="OrthoDB" id="9810734at2"/>
<sequence>MEIKNKTILITGGGSGIGLEAVKQFIENGCKVIITGRSQNKLDAAKKLYPSINVFNSDVSNEEDSAILLKKVEKLGGIDILYNNAGIITKPKNFGIADEFHFKNAESEISINYLGVIRMNNLFMEMLKTKKESAIINTASILSYVPLNTAPTYSASKAAIRFYTDALRSHLQILKTNVKVFELSPPVVATAMADGINAKSITPEKLVNALVKGIKNNTYKIRVGDTKSIYFLNRFFPNIAWNLINGKDNEKQLQN</sequence>
<evidence type="ECO:0000256" key="3">
    <source>
        <dbReference type="RuleBase" id="RU000363"/>
    </source>
</evidence>
<dbReference type="Gene3D" id="3.40.50.720">
    <property type="entry name" value="NAD(P)-binding Rossmann-like Domain"/>
    <property type="match status" value="1"/>
</dbReference>
<dbReference type="PRINTS" id="PR00080">
    <property type="entry name" value="SDRFAMILY"/>
</dbReference>